<accession>A0AAP0Q4F4</accession>
<protein>
    <submittedName>
        <fullName evidence="1">Uncharacterized protein</fullName>
    </submittedName>
</protein>
<evidence type="ECO:0000313" key="1">
    <source>
        <dbReference type="EMBL" id="KAK9163061.1"/>
    </source>
</evidence>
<reference evidence="1 2" key="1">
    <citation type="submission" date="2024-01" db="EMBL/GenBank/DDBJ databases">
        <title>Genome assemblies of Stephania.</title>
        <authorList>
            <person name="Yang L."/>
        </authorList>
    </citation>
    <scope>NUCLEOTIDE SEQUENCE [LARGE SCALE GENOMIC DNA]</scope>
    <source>
        <strain evidence="1">YNDBR</strain>
        <tissue evidence="1">Leaf</tissue>
    </source>
</reference>
<sequence>MSRPALQLRVLTSKYNINLAEKAYAHIIRLMFQLARSALKVMVVSLLAKVVEHLVTSETMQMTSTSEQRLGNYIPISPVRDDVAAAYKKGMEWKASKMLLPYKQLCSEKKGNSTTSVTNRDLPSSLAWNQPLFTPERLLRCRVVKTKRREVEEVLVKDGLDESNAS</sequence>
<name>A0AAP0Q4F4_9MAGN</name>
<gene>
    <name evidence="1" type="ORF">Syun_003963</name>
</gene>
<proteinExistence type="predicted"/>
<dbReference type="Proteomes" id="UP001420932">
    <property type="component" value="Unassembled WGS sequence"/>
</dbReference>
<comment type="caution">
    <text evidence="1">The sequence shown here is derived from an EMBL/GenBank/DDBJ whole genome shotgun (WGS) entry which is preliminary data.</text>
</comment>
<keyword evidence="2" id="KW-1185">Reference proteome</keyword>
<dbReference type="AlphaFoldDB" id="A0AAP0Q4F4"/>
<organism evidence="1 2">
    <name type="scientific">Stephania yunnanensis</name>
    <dbReference type="NCBI Taxonomy" id="152371"/>
    <lineage>
        <taxon>Eukaryota</taxon>
        <taxon>Viridiplantae</taxon>
        <taxon>Streptophyta</taxon>
        <taxon>Embryophyta</taxon>
        <taxon>Tracheophyta</taxon>
        <taxon>Spermatophyta</taxon>
        <taxon>Magnoliopsida</taxon>
        <taxon>Ranunculales</taxon>
        <taxon>Menispermaceae</taxon>
        <taxon>Menispermoideae</taxon>
        <taxon>Cissampelideae</taxon>
        <taxon>Stephania</taxon>
    </lineage>
</organism>
<dbReference type="EMBL" id="JBBNAF010000002">
    <property type="protein sequence ID" value="KAK9163061.1"/>
    <property type="molecule type" value="Genomic_DNA"/>
</dbReference>
<evidence type="ECO:0000313" key="2">
    <source>
        <dbReference type="Proteomes" id="UP001420932"/>
    </source>
</evidence>